<evidence type="ECO:0000313" key="3">
    <source>
        <dbReference type="Proteomes" id="UP000405524"/>
    </source>
</evidence>
<proteinExistence type="predicted"/>
<gene>
    <name evidence="2" type="ORF">JKKLCJKK_00507</name>
</gene>
<sequence length="113" mass="12783">MYFSKDVTSWIDLIDDGDAMLSRLKTLEYLLFNCAMDLPLAGCKFAGTTKDGYDGSEMLFFIDETLEHLIREYENQVGKYKTLQSNNRSDDRNSTLTKDVSQTAKRSTASMAA</sequence>
<evidence type="ECO:0000313" key="2">
    <source>
        <dbReference type="EMBL" id="VWL92212.1"/>
    </source>
</evidence>
<dbReference type="EMBL" id="CABWIC010000007">
    <property type="protein sequence ID" value="VWL92212.1"/>
    <property type="molecule type" value="Genomic_DNA"/>
</dbReference>
<dbReference type="Proteomes" id="UP000405524">
    <property type="component" value="Unassembled WGS sequence"/>
</dbReference>
<feature type="compositionally biased region" description="Polar residues" evidence="1">
    <location>
        <begin position="94"/>
        <end position="113"/>
    </location>
</feature>
<accession>A0A5K1ITF6</accession>
<organism evidence="2 3">
    <name type="scientific">Collinsella intestinalis</name>
    <dbReference type="NCBI Taxonomy" id="147207"/>
    <lineage>
        <taxon>Bacteria</taxon>
        <taxon>Bacillati</taxon>
        <taxon>Actinomycetota</taxon>
        <taxon>Coriobacteriia</taxon>
        <taxon>Coriobacteriales</taxon>
        <taxon>Coriobacteriaceae</taxon>
        <taxon>Collinsella</taxon>
    </lineage>
</organism>
<evidence type="ECO:0000256" key="1">
    <source>
        <dbReference type="SAM" id="MobiDB-lite"/>
    </source>
</evidence>
<reference evidence="2 3" key="1">
    <citation type="submission" date="2019-10" db="EMBL/GenBank/DDBJ databases">
        <authorList>
            <person name="Wolf R A."/>
        </authorList>
    </citation>
    <scope>NUCLEOTIDE SEQUENCE [LARGE SCALE GENOMIC DNA]</scope>
    <source>
        <strain evidence="2">Collinsella_intestinalis_DSM_13632</strain>
    </source>
</reference>
<name>A0A5K1ITF6_9ACTN</name>
<dbReference type="AlphaFoldDB" id="A0A5K1ITF6"/>
<protein>
    <submittedName>
        <fullName evidence="2">Uncharacterized protein</fullName>
    </submittedName>
</protein>
<feature type="region of interest" description="Disordered" evidence="1">
    <location>
        <begin position="82"/>
        <end position="113"/>
    </location>
</feature>